<dbReference type="InterPro" id="IPR039204">
    <property type="entry name" value="MRS2-like"/>
</dbReference>
<organism evidence="4">
    <name type="scientific">Setaria italica</name>
    <name type="common">Foxtail millet</name>
    <name type="synonym">Panicum italicum</name>
    <dbReference type="NCBI Taxonomy" id="4555"/>
    <lineage>
        <taxon>Eukaryota</taxon>
        <taxon>Viridiplantae</taxon>
        <taxon>Streptophyta</taxon>
        <taxon>Embryophyta</taxon>
        <taxon>Tracheophyta</taxon>
        <taxon>Spermatophyta</taxon>
        <taxon>Magnoliopsida</taxon>
        <taxon>Liliopsida</taxon>
        <taxon>Poales</taxon>
        <taxon>Poaceae</taxon>
        <taxon>PACMAD clade</taxon>
        <taxon>Panicoideae</taxon>
        <taxon>Panicodae</taxon>
        <taxon>Paniceae</taxon>
        <taxon>Cenchrinae</taxon>
        <taxon>Setaria</taxon>
    </lineage>
</organism>
<dbReference type="PANTHER" id="PTHR13890">
    <property type="entry name" value="RNA SPLICING PROTEIN MRS2, MITOCHONDRIAL"/>
    <property type="match status" value="1"/>
</dbReference>
<evidence type="ECO:0000256" key="3">
    <source>
        <dbReference type="SAM" id="MobiDB-lite"/>
    </source>
</evidence>
<feature type="region of interest" description="Disordered" evidence="3">
    <location>
        <begin position="1"/>
        <end position="117"/>
    </location>
</feature>
<feature type="compositionally biased region" description="Low complexity" evidence="3">
    <location>
        <begin position="24"/>
        <end position="33"/>
    </location>
</feature>
<feature type="compositionally biased region" description="Pro residues" evidence="3">
    <location>
        <begin position="102"/>
        <end position="112"/>
    </location>
</feature>
<dbReference type="CDD" id="cd12823">
    <property type="entry name" value="Mrs2_Mfm1p-like"/>
    <property type="match status" value="1"/>
</dbReference>
<evidence type="ECO:0000256" key="2">
    <source>
        <dbReference type="RuleBase" id="RU366041"/>
    </source>
</evidence>
<proteinExistence type="inferred from homology"/>
<keyword evidence="2" id="KW-0812">Transmembrane</keyword>
<dbReference type="OrthoDB" id="10251508at2759"/>
<keyword evidence="2" id="KW-0472">Membrane</keyword>
<evidence type="ECO:0000313" key="4">
    <source>
        <dbReference type="EMBL" id="RCV46633.1"/>
    </source>
</evidence>
<feature type="compositionally biased region" description="Low complexity" evidence="3">
    <location>
        <begin position="79"/>
        <end position="88"/>
    </location>
</feature>
<dbReference type="GO" id="GO:0016020">
    <property type="term" value="C:membrane"/>
    <property type="evidence" value="ECO:0007669"/>
    <property type="project" value="UniProtKB-SubCell"/>
</dbReference>
<dbReference type="EMBL" id="CM003536">
    <property type="protein sequence ID" value="RCV46633.1"/>
    <property type="molecule type" value="Genomic_DNA"/>
</dbReference>
<reference evidence="4" key="2">
    <citation type="submission" date="2015-07" db="EMBL/GenBank/DDBJ databases">
        <authorList>
            <person name="Noorani M."/>
        </authorList>
    </citation>
    <scope>NUCLEOTIDE SEQUENCE</scope>
    <source>
        <strain evidence="4">Yugu1</strain>
    </source>
</reference>
<dbReference type="Gene3D" id="2.40.128.330">
    <property type="match status" value="1"/>
</dbReference>
<keyword evidence="2" id="KW-0813">Transport</keyword>
<name>A0A368SW80_SETIT</name>
<keyword evidence="2" id="KW-0460">Magnesium</keyword>
<keyword evidence="2" id="KW-0406">Ion transport</keyword>
<comment type="similarity">
    <text evidence="1 2">Belongs to the CorA metal ion transporter (MIT) (TC 1.A.35.5) family.</text>
</comment>
<dbReference type="PANTHER" id="PTHR13890:SF36">
    <property type="entry name" value="MAGNESIUM TRANSPORTER MRS2-H-RELATED"/>
    <property type="match status" value="1"/>
</dbReference>
<sequence length="497" mass="55048">MEDNSVVASFKESSQAVTARRSRPNLSLSAASAAPPPSPRTTKNPTATSPPLPHYGLRRAAAMGRLCGSGGRRPPPFLSPSASFSSSLHSKRSRPFRRLPSLPKPPLAPPAPHFAGRRRNKAPARLWMRMDRWGGCEVFMCDKAFVVERSGVHTRELRVIGPLLSRYPSILAREKAMVINLEFIRAIVTADEVLLLEPLAQEVIPFIDKLRHHFPLKSMVVDVGATQVDNLDGKHAQTGAECELPFEFQVLELALEAVCSSFRSSLSDLNRHAVFVLDELTKNVSTRNLERVRSLKSNLTSLLAGVHKVRDEVEYLLDHNENMAQLPLSWKQAKNQQDQALLVSAAVSSNFPSKTSLARPNPITNQAMGIATSAPLDTDAGNLEMLLESYFMQLDGIRNRIVMVREYIVDTEDYINIQLDNQRNQLIQFHLALIIVSFGIAINTLIAASFAMNLPHNGDENTAVGPFWPFVGATSSFCLLVVIVLFTYAWRNRLLGS</sequence>
<dbReference type="Gene3D" id="1.20.58.340">
    <property type="entry name" value="Magnesium transport protein CorA, transmembrane region"/>
    <property type="match status" value="1"/>
</dbReference>
<evidence type="ECO:0000256" key="1">
    <source>
        <dbReference type="ARBA" id="ARBA00007535"/>
    </source>
</evidence>
<comment type="subcellular location">
    <subcellularLocation>
        <location evidence="2">Membrane</location>
        <topology evidence="2">Multi-pass membrane protein</topology>
    </subcellularLocation>
</comment>
<feature type="transmembrane region" description="Helical" evidence="2">
    <location>
        <begin position="431"/>
        <end position="452"/>
    </location>
</feature>
<reference evidence="4" key="1">
    <citation type="journal article" date="2012" name="Nat. Biotechnol.">
        <title>Reference genome sequence of the model plant Setaria.</title>
        <authorList>
            <person name="Bennetzen J.L."/>
            <person name="Schmutz J."/>
            <person name="Wang H."/>
            <person name="Percifield R."/>
            <person name="Hawkins J."/>
            <person name="Pontaroli A.C."/>
            <person name="Estep M."/>
            <person name="Feng L."/>
            <person name="Vaughn J.N."/>
            <person name="Grimwood J."/>
            <person name="Jenkins J."/>
            <person name="Barry K."/>
            <person name="Lindquist E."/>
            <person name="Hellsten U."/>
            <person name="Deshpande S."/>
            <person name="Wang X."/>
            <person name="Wu X."/>
            <person name="Mitros T."/>
            <person name="Triplett J."/>
            <person name="Yang X."/>
            <person name="Ye C.Y."/>
            <person name="Mauro-Herrera M."/>
            <person name="Wang L."/>
            <person name="Li P."/>
            <person name="Sharma M."/>
            <person name="Sharma R."/>
            <person name="Ronald P.C."/>
            <person name="Panaud O."/>
            <person name="Kellogg E.A."/>
            <person name="Brutnell T.P."/>
            <person name="Doust A.N."/>
            <person name="Tuskan G.A."/>
            <person name="Rokhsar D."/>
            <person name="Devos K.M."/>
        </authorList>
    </citation>
    <scope>NUCLEOTIDE SEQUENCE [LARGE SCALE GENOMIC DNA]</scope>
    <source>
        <strain evidence="4">Yugu1</strain>
    </source>
</reference>
<protein>
    <recommendedName>
        <fullName evidence="2">Magnesium transporter</fullName>
    </recommendedName>
</protein>
<feature type="transmembrane region" description="Helical" evidence="2">
    <location>
        <begin position="467"/>
        <end position="490"/>
    </location>
</feature>
<comment type="function">
    <text evidence="2">Magnesium transporter that may mediate the influx of magnesium.</text>
</comment>
<dbReference type="Pfam" id="PF22099">
    <property type="entry name" value="MRS2-like"/>
    <property type="match status" value="1"/>
</dbReference>
<dbReference type="AlphaFoldDB" id="A0A368SW80"/>
<dbReference type="GO" id="GO:0015095">
    <property type="term" value="F:magnesium ion transmembrane transporter activity"/>
    <property type="evidence" value="ECO:0007669"/>
    <property type="project" value="UniProtKB-ARBA"/>
</dbReference>
<accession>A0A368SW80</accession>
<gene>
    <name evidence="4" type="ORF">SETIT_9G547100v2</name>
</gene>
<keyword evidence="2" id="KW-1133">Transmembrane helix</keyword>